<proteinExistence type="predicted"/>
<organism evidence="1 2">
    <name type="scientific">Heyndrickxia camelliae</name>
    <dbReference type="NCBI Taxonomy" id="1707093"/>
    <lineage>
        <taxon>Bacteria</taxon>
        <taxon>Bacillati</taxon>
        <taxon>Bacillota</taxon>
        <taxon>Bacilli</taxon>
        <taxon>Bacillales</taxon>
        <taxon>Bacillaceae</taxon>
        <taxon>Heyndrickxia</taxon>
    </lineage>
</organism>
<evidence type="ECO:0000313" key="1">
    <source>
        <dbReference type="EMBL" id="PKR83516.1"/>
    </source>
</evidence>
<comment type="caution">
    <text evidence="1">The sequence shown here is derived from an EMBL/GenBank/DDBJ whole genome shotgun (WGS) entry which is preliminary data.</text>
</comment>
<keyword evidence="2" id="KW-1185">Reference proteome</keyword>
<dbReference type="EMBL" id="PIQO01000017">
    <property type="protein sequence ID" value="PKR83516.1"/>
    <property type="molecule type" value="Genomic_DNA"/>
</dbReference>
<dbReference type="AlphaFoldDB" id="A0A2N3LFW7"/>
<protein>
    <submittedName>
        <fullName evidence="1">Uncharacterized protein</fullName>
    </submittedName>
</protein>
<dbReference type="RefSeq" id="WP_101355656.1">
    <property type="nucleotide sequence ID" value="NZ_PIQO01000017.1"/>
</dbReference>
<reference evidence="1 2" key="1">
    <citation type="submission" date="2017-11" db="EMBL/GenBank/DDBJ databases">
        <title>Bacillus camelliae sp. nov., isolated from pu'er tea.</title>
        <authorList>
            <person name="Niu L."/>
        </authorList>
    </citation>
    <scope>NUCLEOTIDE SEQUENCE [LARGE SCALE GENOMIC DNA]</scope>
    <source>
        <strain evidence="1 2">7578-1</strain>
    </source>
</reference>
<name>A0A2N3LFW7_9BACI</name>
<accession>A0A2N3LFW7</accession>
<dbReference type="OrthoDB" id="9948632at2"/>
<sequence>MLIELKDGGITEIYTDRESYGGCDTCDWGSQYINEFRVEMTTGNIKVEIDQMYDYAVSEDYLMKLFFTNIDLIKSFTETEFFNWIESQLTKDFNEQVEKLKIEFVSK</sequence>
<evidence type="ECO:0000313" key="2">
    <source>
        <dbReference type="Proteomes" id="UP000233440"/>
    </source>
</evidence>
<gene>
    <name evidence="1" type="ORF">CWO92_18290</name>
</gene>
<dbReference type="Proteomes" id="UP000233440">
    <property type="component" value="Unassembled WGS sequence"/>
</dbReference>